<keyword evidence="2" id="KW-0540">Nuclease</keyword>
<dbReference type="Proteomes" id="UP001241758">
    <property type="component" value="Unassembled WGS sequence"/>
</dbReference>
<dbReference type="CDD" id="cd06260">
    <property type="entry name" value="DUF820-like"/>
    <property type="match status" value="1"/>
</dbReference>
<dbReference type="EMBL" id="JASCTH010000008">
    <property type="protein sequence ID" value="MDI6099663.1"/>
    <property type="molecule type" value="Genomic_DNA"/>
</dbReference>
<name>A0ABT6WIX7_9ACTN</name>
<dbReference type="PANTHER" id="PTHR35400">
    <property type="entry name" value="SLR1083 PROTEIN"/>
    <property type="match status" value="1"/>
</dbReference>
<organism evidence="2 3">
    <name type="scientific">Actinoplanes sandaracinus</name>
    <dbReference type="NCBI Taxonomy" id="3045177"/>
    <lineage>
        <taxon>Bacteria</taxon>
        <taxon>Bacillati</taxon>
        <taxon>Actinomycetota</taxon>
        <taxon>Actinomycetes</taxon>
        <taxon>Micromonosporales</taxon>
        <taxon>Micromonosporaceae</taxon>
        <taxon>Actinoplanes</taxon>
    </lineage>
</organism>
<comment type="caution">
    <text evidence="2">The sequence shown here is derived from an EMBL/GenBank/DDBJ whole genome shotgun (WGS) entry which is preliminary data.</text>
</comment>
<evidence type="ECO:0000313" key="3">
    <source>
        <dbReference type="Proteomes" id="UP001241758"/>
    </source>
</evidence>
<accession>A0ABT6WIX7</accession>
<keyword evidence="2" id="KW-0378">Hydrolase</keyword>
<dbReference type="SUPFAM" id="SSF52980">
    <property type="entry name" value="Restriction endonuclease-like"/>
    <property type="match status" value="1"/>
</dbReference>
<evidence type="ECO:0000313" key="2">
    <source>
        <dbReference type="EMBL" id="MDI6099663.1"/>
    </source>
</evidence>
<protein>
    <submittedName>
        <fullName evidence="2">Uma2 family endonuclease</fullName>
    </submittedName>
</protein>
<dbReference type="GO" id="GO:0004519">
    <property type="term" value="F:endonuclease activity"/>
    <property type="evidence" value="ECO:0007669"/>
    <property type="project" value="UniProtKB-KW"/>
</dbReference>
<proteinExistence type="predicted"/>
<dbReference type="Gene3D" id="3.90.1570.10">
    <property type="entry name" value="tt1808, chain A"/>
    <property type="match status" value="1"/>
</dbReference>
<evidence type="ECO:0000259" key="1">
    <source>
        <dbReference type="Pfam" id="PF05685"/>
    </source>
</evidence>
<dbReference type="RefSeq" id="WP_282759977.1">
    <property type="nucleotide sequence ID" value="NZ_JASCTH010000008.1"/>
</dbReference>
<feature type="domain" description="Putative restriction endonuclease" evidence="1">
    <location>
        <begin position="34"/>
        <end position="188"/>
    </location>
</feature>
<dbReference type="Pfam" id="PF05685">
    <property type="entry name" value="Uma2"/>
    <property type="match status" value="1"/>
</dbReference>
<reference evidence="2 3" key="1">
    <citation type="submission" date="2023-05" db="EMBL/GenBank/DDBJ databases">
        <title>Actinoplanes sp. NEAU-A12 genome sequencing.</title>
        <authorList>
            <person name="Wang Z.-S."/>
        </authorList>
    </citation>
    <scope>NUCLEOTIDE SEQUENCE [LARGE SCALE GENOMIC DNA]</scope>
    <source>
        <strain evidence="2 3">NEAU-A12</strain>
    </source>
</reference>
<gene>
    <name evidence="2" type="ORF">QLQ12_13755</name>
</gene>
<sequence>MEPDDVRQLAHDKTGDAMTPSLLLDHVKPWTESEFLAIGETSERIELFDGSLHVTPGPTPTHQHISTKLAFALTAPAEAIGLFVHEAINLRVGIDRIPIPDLAITTMIDFDEPIVDASVARLVCEILSPSNSTTDKVLKMHYYAEAGIPWYLLVEPKTATLRLHRLDDGKYLEYATAAPGTLLKMTEPVAVTIDPTDLLPPG</sequence>
<dbReference type="InterPro" id="IPR008538">
    <property type="entry name" value="Uma2"/>
</dbReference>
<dbReference type="PANTHER" id="PTHR35400:SF3">
    <property type="entry name" value="SLL1072 PROTEIN"/>
    <property type="match status" value="1"/>
</dbReference>
<keyword evidence="2" id="KW-0255">Endonuclease</keyword>
<dbReference type="InterPro" id="IPR011335">
    <property type="entry name" value="Restrct_endonuc-II-like"/>
</dbReference>
<dbReference type="InterPro" id="IPR012296">
    <property type="entry name" value="Nuclease_put_TT1808"/>
</dbReference>
<keyword evidence="3" id="KW-1185">Reference proteome</keyword>